<accession>A0A4Q1UWX5</accession>
<evidence type="ECO:0000313" key="3">
    <source>
        <dbReference type="Proteomes" id="UP000290819"/>
    </source>
</evidence>
<dbReference type="RefSeq" id="WP_129273051.1">
    <property type="nucleotide sequence ID" value="NZ_MZXW01000033.1"/>
</dbReference>
<keyword evidence="3" id="KW-1185">Reference proteome</keyword>
<dbReference type="Proteomes" id="UP000290819">
    <property type="component" value="Unassembled WGS sequence"/>
</dbReference>
<reference evidence="2 3" key="1">
    <citation type="submission" date="2017-03" db="EMBL/GenBank/DDBJ databases">
        <authorList>
            <person name="Safronova V.I."/>
            <person name="Sazanova A.L."/>
            <person name="Chirak E.R."/>
        </authorList>
    </citation>
    <scope>NUCLEOTIDE SEQUENCE [LARGE SCALE GENOMIC DNA]</scope>
    <source>
        <strain evidence="2 3">Opo-243</strain>
    </source>
</reference>
<sequence length="190" mass="19882">MDRVAFLTILNDGLAGLPAREIDEIIADYMSYFDEALTSGRSEAEVAAALGDPRRLARELRAETGLRHWENHRSLGNSAAALLALGGLATVDILLLLPLLCAVTLIMLVVGLVILALGIVGIGLLLSLVKVGHFASVAAMLPRAVAGIGLITGSVGGGALLLLALNGAVKMLGNYARLHYQLLKPEQDPT</sequence>
<comment type="caution">
    <text evidence="2">The sequence shown here is derived from an EMBL/GenBank/DDBJ whole genome shotgun (WGS) entry which is preliminary data.</text>
</comment>
<name>A0A4Q1UWX5_9BRAD</name>
<keyword evidence="1" id="KW-1133">Transmembrane helix</keyword>
<evidence type="ECO:0000256" key="1">
    <source>
        <dbReference type="SAM" id="Phobius"/>
    </source>
</evidence>
<feature type="transmembrane region" description="Helical" evidence="1">
    <location>
        <begin position="106"/>
        <end position="129"/>
    </location>
</feature>
<gene>
    <name evidence="2" type="ORF">B5V03_24835</name>
</gene>
<keyword evidence="1" id="KW-0472">Membrane</keyword>
<keyword evidence="1" id="KW-0812">Transmembrane</keyword>
<evidence type="ECO:0000313" key="2">
    <source>
        <dbReference type="EMBL" id="RXT42790.1"/>
    </source>
</evidence>
<organism evidence="2 3">
    <name type="scientific">Bradyrhizobium betae</name>
    <dbReference type="NCBI Taxonomy" id="244734"/>
    <lineage>
        <taxon>Bacteria</taxon>
        <taxon>Pseudomonadati</taxon>
        <taxon>Pseudomonadota</taxon>
        <taxon>Alphaproteobacteria</taxon>
        <taxon>Hyphomicrobiales</taxon>
        <taxon>Nitrobacteraceae</taxon>
        <taxon>Bradyrhizobium</taxon>
    </lineage>
</organism>
<dbReference type="AlphaFoldDB" id="A0A4Q1UWX5"/>
<evidence type="ECO:0008006" key="4">
    <source>
        <dbReference type="Google" id="ProtNLM"/>
    </source>
</evidence>
<dbReference type="OrthoDB" id="9804829at2"/>
<proteinExistence type="predicted"/>
<dbReference type="Pfam" id="PF22564">
    <property type="entry name" value="HAAS"/>
    <property type="match status" value="1"/>
</dbReference>
<protein>
    <recommendedName>
        <fullName evidence="4">DUF1700 domain-containing protein</fullName>
    </recommendedName>
</protein>
<dbReference type="EMBL" id="MZXW01000033">
    <property type="protein sequence ID" value="RXT42790.1"/>
    <property type="molecule type" value="Genomic_DNA"/>
</dbReference>
<feature type="transmembrane region" description="Helical" evidence="1">
    <location>
        <begin position="79"/>
        <end position="100"/>
    </location>
</feature>
<feature type="transmembrane region" description="Helical" evidence="1">
    <location>
        <begin position="141"/>
        <end position="165"/>
    </location>
</feature>